<feature type="transmembrane region" description="Helical" evidence="1">
    <location>
        <begin position="20"/>
        <end position="44"/>
    </location>
</feature>
<feature type="transmembrane region" description="Helical" evidence="1">
    <location>
        <begin position="50"/>
        <end position="70"/>
    </location>
</feature>
<keyword evidence="3" id="KW-1185">Reference proteome</keyword>
<evidence type="ECO:0008006" key="4">
    <source>
        <dbReference type="Google" id="ProtNLM"/>
    </source>
</evidence>
<dbReference type="STRING" id="53406.SAMN05421553_2435"/>
<name>A0A1H4ZN97_PSEAG</name>
<sequence>MPGKAYSGSRGARWAIASRVLAALFGGYGLAYALTAFAAVYLPLARADRVVFASLASFAVWTAAVLYVFAAASAWGGLLGATGLLGLAVLLAGQFGGRP</sequence>
<feature type="transmembrane region" description="Helical" evidence="1">
    <location>
        <begin position="77"/>
        <end position="96"/>
    </location>
</feature>
<reference evidence="3" key="1">
    <citation type="submission" date="2016-10" db="EMBL/GenBank/DDBJ databases">
        <authorList>
            <person name="Varghese N."/>
            <person name="Submissions S."/>
        </authorList>
    </citation>
    <scope>NUCLEOTIDE SEQUENCE [LARGE SCALE GENOMIC DNA]</scope>
    <source>
        <strain evidence="3">DSM 12111</strain>
    </source>
</reference>
<proteinExistence type="predicted"/>
<evidence type="ECO:0000256" key="1">
    <source>
        <dbReference type="SAM" id="Phobius"/>
    </source>
</evidence>
<keyword evidence="1" id="KW-0472">Membrane</keyword>
<evidence type="ECO:0000313" key="3">
    <source>
        <dbReference type="Proteomes" id="UP000242849"/>
    </source>
</evidence>
<evidence type="ECO:0000313" key="2">
    <source>
        <dbReference type="EMBL" id="SED31335.1"/>
    </source>
</evidence>
<keyword evidence="1" id="KW-1133">Transmembrane helix</keyword>
<protein>
    <recommendedName>
        <fullName evidence="4">DUF3649 domain-containing protein</fullName>
    </recommendedName>
</protein>
<gene>
    <name evidence="2" type="ORF">SAMN05421553_2435</name>
</gene>
<dbReference type="Proteomes" id="UP000242849">
    <property type="component" value="Unassembled WGS sequence"/>
</dbReference>
<keyword evidence="1" id="KW-0812">Transmembrane</keyword>
<organism evidence="2 3">
    <name type="scientific">Pseudomonas anguilliseptica</name>
    <dbReference type="NCBI Taxonomy" id="53406"/>
    <lineage>
        <taxon>Bacteria</taxon>
        <taxon>Pseudomonadati</taxon>
        <taxon>Pseudomonadota</taxon>
        <taxon>Gammaproteobacteria</taxon>
        <taxon>Pseudomonadales</taxon>
        <taxon>Pseudomonadaceae</taxon>
        <taxon>Pseudomonas</taxon>
    </lineage>
</organism>
<dbReference type="EMBL" id="FNSC01000001">
    <property type="protein sequence ID" value="SED31335.1"/>
    <property type="molecule type" value="Genomic_DNA"/>
</dbReference>
<dbReference type="AlphaFoldDB" id="A0A1H4ZN97"/>
<dbReference type="RefSeq" id="WP_090380861.1">
    <property type="nucleotide sequence ID" value="NZ_FNSC01000001.1"/>
</dbReference>
<accession>A0A1H4ZN97</accession>